<evidence type="ECO:0000313" key="3">
    <source>
        <dbReference type="Proteomes" id="UP000033633"/>
    </source>
</evidence>
<feature type="transmembrane region" description="Helical" evidence="1">
    <location>
        <begin position="98"/>
        <end position="118"/>
    </location>
</feature>
<dbReference type="STRING" id="265726.KY46_16210"/>
<accession>A0A0F5VAQ8</accession>
<feature type="transmembrane region" description="Helical" evidence="1">
    <location>
        <begin position="21"/>
        <end position="43"/>
    </location>
</feature>
<comment type="caution">
    <text evidence="2">The sequence shown here is derived from an EMBL/GenBank/DDBJ whole genome shotgun (WGS) entry which is preliminary data.</text>
</comment>
<name>A0A0F5VAQ8_9GAMM</name>
<feature type="transmembrane region" description="Helical" evidence="1">
    <location>
        <begin position="73"/>
        <end position="92"/>
    </location>
</feature>
<gene>
    <name evidence="2" type="ORF">KY46_16210</name>
</gene>
<dbReference type="PANTHER" id="PTHR28026:SF9">
    <property type="entry name" value="2-HYDROXY-PALMITIC ACID DIOXYGENASE MPO1"/>
    <property type="match status" value="1"/>
</dbReference>
<evidence type="ECO:0000256" key="1">
    <source>
        <dbReference type="SAM" id="Phobius"/>
    </source>
</evidence>
<reference evidence="2 3" key="1">
    <citation type="submission" date="2014-12" db="EMBL/GenBank/DDBJ databases">
        <title>Mercury Reductase activity and rhizosphere competence traits in the genome of root associated Photobacterium halotolerans MELD1.</title>
        <authorList>
            <person name="Mathew D.C."/>
            <person name="Huang C.-C."/>
        </authorList>
    </citation>
    <scope>NUCLEOTIDE SEQUENCE [LARGE SCALE GENOMIC DNA]</scope>
    <source>
        <strain evidence="2 3">MELD1</strain>
    </source>
</reference>
<protein>
    <submittedName>
        <fullName evidence="2">Membrane protein</fullName>
    </submittedName>
</protein>
<keyword evidence="1" id="KW-0812">Transmembrane</keyword>
<dbReference type="PANTHER" id="PTHR28026">
    <property type="entry name" value="DUF962 DOMAIN PROTEIN (AFU_ORTHOLOGUE AFUA_8G05310)"/>
    <property type="match status" value="1"/>
</dbReference>
<keyword evidence="1" id="KW-1133">Transmembrane helix</keyword>
<dbReference type="Proteomes" id="UP000033633">
    <property type="component" value="Unassembled WGS sequence"/>
</dbReference>
<dbReference type="EMBL" id="JWYV01000015">
    <property type="protein sequence ID" value="KKC98866.1"/>
    <property type="molecule type" value="Genomic_DNA"/>
</dbReference>
<dbReference type="InterPro" id="IPR009305">
    <property type="entry name" value="Mpo1-like"/>
</dbReference>
<keyword evidence="3" id="KW-1185">Reference proteome</keyword>
<dbReference type="GO" id="GO:0046521">
    <property type="term" value="P:sphingoid catabolic process"/>
    <property type="evidence" value="ECO:0007669"/>
    <property type="project" value="TreeGrafter"/>
</dbReference>
<dbReference type="PATRIC" id="fig|265726.11.peg.1502"/>
<dbReference type="RefSeq" id="WP_046221654.1">
    <property type="nucleotide sequence ID" value="NZ_JWYV01000015.1"/>
</dbReference>
<organism evidence="2 3">
    <name type="scientific">Photobacterium halotolerans</name>
    <dbReference type="NCBI Taxonomy" id="265726"/>
    <lineage>
        <taxon>Bacteria</taxon>
        <taxon>Pseudomonadati</taxon>
        <taxon>Pseudomonadota</taxon>
        <taxon>Gammaproteobacteria</taxon>
        <taxon>Vibrionales</taxon>
        <taxon>Vibrionaceae</taxon>
        <taxon>Photobacterium</taxon>
    </lineage>
</organism>
<proteinExistence type="predicted"/>
<dbReference type="OrthoDB" id="5515308at2"/>
<dbReference type="GO" id="GO:0016020">
    <property type="term" value="C:membrane"/>
    <property type="evidence" value="ECO:0007669"/>
    <property type="project" value="GOC"/>
</dbReference>
<dbReference type="Pfam" id="PF06127">
    <property type="entry name" value="Mpo1-like"/>
    <property type="match status" value="1"/>
</dbReference>
<feature type="transmembrane region" description="Helical" evidence="1">
    <location>
        <begin position="130"/>
        <end position="150"/>
    </location>
</feature>
<sequence length="167" mass="18704">MKTLEQQLTQYARYHRSKRNLYTHFVGIPLIVFAVICLFARVVFPLGGIEFNGAYVAVFLAVLYYLRLSLPMGLMMAGVLSLLIIAALPIAALPVLGWLGFSLSVFFLGWVIQFIGHYFEGKKPAFVDDLAGLIIGPLFVLAEVLFWLGWFSSLEKHIEQHAGPMKP</sequence>
<evidence type="ECO:0000313" key="2">
    <source>
        <dbReference type="EMBL" id="KKC98866.1"/>
    </source>
</evidence>
<dbReference type="AlphaFoldDB" id="A0A0F5VAQ8"/>
<keyword evidence="1" id="KW-0472">Membrane</keyword>